<organism evidence="2 3">
    <name type="scientific">Roseovarius litoreus</name>
    <dbReference type="NCBI Taxonomy" id="1155722"/>
    <lineage>
        <taxon>Bacteria</taxon>
        <taxon>Pseudomonadati</taxon>
        <taxon>Pseudomonadota</taxon>
        <taxon>Alphaproteobacteria</taxon>
        <taxon>Rhodobacterales</taxon>
        <taxon>Roseobacteraceae</taxon>
        <taxon>Roseovarius</taxon>
    </lineage>
</organism>
<reference evidence="2 3" key="1">
    <citation type="submission" date="2016-11" db="EMBL/GenBank/DDBJ databases">
        <authorList>
            <person name="Varghese N."/>
            <person name="Submissions S."/>
        </authorList>
    </citation>
    <scope>NUCLEOTIDE SEQUENCE [LARGE SCALE GENOMIC DNA]</scope>
    <source>
        <strain evidence="2 3">DSM 28249</strain>
    </source>
</reference>
<dbReference type="Pfam" id="PF08666">
    <property type="entry name" value="SAF"/>
    <property type="match status" value="1"/>
</dbReference>
<dbReference type="InterPro" id="IPR013974">
    <property type="entry name" value="SAF"/>
</dbReference>
<dbReference type="InterPro" id="IPR031571">
    <property type="entry name" value="RcpC_dom"/>
</dbReference>
<proteinExistence type="predicted"/>
<dbReference type="RefSeq" id="WP_149777697.1">
    <property type="nucleotide sequence ID" value="NZ_FRCB01000001.1"/>
</dbReference>
<dbReference type="SMART" id="SM00858">
    <property type="entry name" value="SAF"/>
    <property type="match status" value="1"/>
</dbReference>
<evidence type="ECO:0000259" key="1">
    <source>
        <dbReference type="SMART" id="SM00858"/>
    </source>
</evidence>
<evidence type="ECO:0000313" key="3">
    <source>
        <dbReference type="Proteomes" id="UP000322545"/>
    </source>
</evidence>
<name>A0A1M6ZJ41_9RHOB</name>
<gene>
    <name evidence="2" type="ORF">SAMN05443432_10175</name>
</gene>
<accession>A0A1M6ZJ41</accession>
<feature type="domain" description="SAF" evidence="1">
    <location>
        <begin position="48"/>
        <end position="116"/>
    </location>
</feature>
<dbReference type="NCBIfam" id="TIGR03177">
    <property type="entry name" value="pilus_cpaB"/>
    <property type="match status" value="1"/>
</dbReference>
<keyword evidence="3" id="KW-1185">Reference proteome</keyword>
<dbReference type="InterPro" id="IPR017592">
    <property type="entry name" value="Pilus_assmbl_Flp-typ_CpaB"/>
</dbReference>
<dbReference type="CDD" id="cd11614">
    <property type="entry name" value="SAF_CpaB_FlgA_like"/>
    <property type="match status" value="1"/>
</dbReference>
<dbReference type="Pfam" id="PF16976">
    <property type="entry name" value="RcpC"/>
    <property type="match status" value="1"/>
</dbReference>
<protein>
    <submittedName>
        <fullName evidence="2">Pilus assembly protein CpaB</fullName>
    </submittedName>
</protein>
<dbReference type="AlphaFoldDB" id="A0A1M6ZJ41"/>
<dbReference type="Proteomes" id="UP000322545">
    <property type="component" value="Unassembled WGS sequence"/>
</dbReference>
<evidence type="ECO:0000313" key="2">
    <source>
        <dbReference type="EMBL" id="SHL30369.1"/>
    </source>
</evidence>
<dbReference type="EMBL" id="FRCB01000001">
    <property type="protein sequence ID" value="SHL30369.1"/>
    <property type="molecule type" value="Genomic_DNA"/>
</dbReference>
<sequence length="290" mass="31144">MRLVFGLVLVLGLGLAGFAVYMAKSYIQGYQNQLALERAQRAPQIETVEVLVAKTPLKYGQKLKPDAVRLVKFPKDALPEGVFTTMDALFPKGEQEPRAVRRAMEVNEAIMAVKVTAPGEDAGISSQLAQGMRAFAIKVDVASGVSGFLRPGDRVDVYWTGQVRGGSDVRTEGNSMGDVTKLIETGVQLIAVDQISDENTTQAIIARTVTVAARPQQVAALAQAQATGRLSLSLVGTDEESVAEVIEVDQNRLLGLSRVEAAPAPQRQEVCTIRTRRGAEVIVSQIPCTN</sequence>